<proteinExistence type="predicted"/>
<dbReference type="AlphaFoldDB" id="A0A1H5AAD0"/>
<evidence type="ECO:0000313" key="3">
    <source>
        <dbReference type="Proteomes" id="UP000198982"/>
    </source>
</evidence>
<dbReference type="Pfam" id="PF19044">
    <property type="entry name" value="P-loop_TraG"/>
    <property type="match status" value="1"/>
</dbReference>
<sequence>QAAMTGIECECIVTVNWSVPTRVAVTGRIWTRGRLLAAKESLRVGDAETRAKQTGDLDKVKGKVSSENVNNREQFFDVSLHVNLMGFEKKIIEDQAAQLAKLMWRIGHAETTRGDAAVRNSLPLNYRPQSMKLFRRDTPHLTESLAHLCPLYLEYQGVADPAILMNNRAGQPIFIDLWGQQVNTAHGLICGTTGSGKSFTFNNLLMALRVKYKPKVWIIDKGDSYESLCLVLDGNYVRLATEPFIEPVTGRQIDPICINPFWLRQEDGKNVMPSLEDMFFITRMLCMMMNSGDGSSKTDKTVRQVTVSLVYNALQAFFTDWVERRPNEEPRFRDFIPYLAQTNFQEQKGQSIVDALTLYYGNGPFAAIFDGFLQVDWENDFTVLETQRMAKSPALGVVTLALFRQIDLYCKFRLKRGRKKIVAVDEAWATLSDPTAAAALASFYRELRRYNAGCLLISQTVKDFVNLVKAESGNGGDAQEGILENTSHFFLLACSASDYRIAREELSFTDEEVALWRSLASLPPIFSEVFYRLRTSQNIFYSGVFRLFSSPMTLWIASSHPDDYAMREKKTEELVAELGIPSSIARQRAISALAKTHPFGARYHAE</sequence>
<accession>A0A1H5AAD0</accession>
<evidence type="ECO:0000313" key="2">
    <source>
        <dbReference type="EMBL" id="SED38721.1"/>
    </source>
</evidence>
<feature type="domain" description="TraG P-loop" evidence="1">
    <location>
        <begin position="164"/>
        <end position="466"/>
    </location>
</feature>
<dbReference type="InterPro" id="IPR051162">
    <property type="entry name" value="T4SS_component"/>
</dbReference>
<dbReference type="InterPro" id="IPR043964">
    <property type="entry name" value="P-loop_TraG"/>
</dbReference>
<dbReference type="CDD" id="cd01127">
    <property type="entry name" value="TrwB_TraG_TraD_VirD4"/>
    <property type="match status" value="1"/>
</dbReference>
<protein>
    <submittedName>
        <fullName evidence="2">FtsK/SpoIIIE family protein</fullName>
    </submittedName>
</protein>
<dbReference type="InterPro" id="IPR027417">
    <property type="entry name" value="P-loop_NTPase"/>
</dbReference>
<feature type="non-terminal residue" evidence="2">
    <location>
        <position position="1"/>
    </location>
</feature>
<dbReference type="RefSeq" id="WP_279626615.1">
    <property type="nucleotide sequence ID" value="NZ_FNTJ01000003.1"/>
</dbReference>
<dbReference type="Gene3D" id="1.10.8.730">
    <property type="match status" value="1"/>
</dbReference>
<keyword evidence="3" id="KW-1185">Reference proteome</keyword>
<dbReference type="EMBL" id="FNTJ01000003">
    <property type="protein sequence ID" value="SED38721.1"/>
    <property type="molecule type" value="Genomic_DNA"/>
</dbReference>
<dbReference type="Gene3D" id="3.40.50.300">
    <property type="entry name" value="P-loop containing nucleotide triphosphate hydrolases"/>
    <property type="match status" value="1"/>
</dbReference>
<organism evidence="2 3">
    <name type="scientific">Pseudomonas saponiphila</name>
    <dbReference type="NCBI Taxonomy" id="556534"/>
    <lineage>
        <taxon>Bacteria</taxon>
        <taxon>Pseudomonadati</taxon>
        <taxon>Pseudomonadota</taxon>
        <taxon>Gammaproteobacteria</taxon>
        <taxon>Pseudomonadales</taxon>
        <taxon>Pseudomonadaceae</taxon>
        <taxon>Pseudomonas</taxon>
    </lineage>
</organism>
<evidence type="ECO:0000259" key="1">
    <source>
        <dbReference type="Pfam" id="PF19044"/>
    </source>
</evidence>
<gene>
    <name evidence="2" type="ORF">SAMN05216178_7040</name>
</gene>
<dbReference type="PANTHER" id="PTHR30121">
    <property type="entry name" value="UNCHARACTERIZED PROTEIN YJGR-RELATED"/>
    <property type="match status" value="1"/>
</dbReference>
<reference evidence="3" key="1">
    <citation type="submission" date="2016-10" db="EMBL/GenBank/DDBJ databases">
        <authorList>
            <person name="Varghese N."/>
            <person name="Submissions S."/>
        </authorList>
    </citation>
    <scope>NUCLEOTIDE SEQUENCE [LARGE SCALE GENOMIC DNA]</scope>
    <source>
        <strain evidence="3">DSM 9751</strain>
    </source>
</reference>
<dbReference type="SUPFAM" id="SSF52540">
    <property type="entry name" value="P-loop containing nucleoside triphosphate hydrolases"/>
    <property type="match status" value="1"/>
</dbReference>
<dbReference type="Proteomes" id="UP000198982">
    <property type="component" value="Unassembled WGS sequence"/>
</dbReference>
<dbReference type="PANTHER" id="PTHR30121:SF6">
    <property type="entry name" value="SLR6007 PROTEIN"/>
    <property type="match status" value="1"/>
</dbReference>
<name>A0A1H5AAD0_9PSED</name>